<feature type="domain" description="FlgD/Vpr Ig-like" evidence="2">
    <location>
        <begin position="517"/>
        <end position="581"/>
    </location>
</feature>
<dbReference type="EMBL" id="JAHJDP010000028">
    <property type="protein sequence ID" value="MBU2690310.1"/>
    <property type="molecule type" value="Genomic_DNA"/>
</dbReference>
<sequence length="592" mass="66326">MRCFVAFAVLLILSAAVGSVAAESHPVMAAIDAAQSAGDLSAGQAALYKVLYITGAAEKIPAEFRNIEGGEMRCATPILMEIDRQMPNFPQDLRDAIMNARSRPTVCPEYVDTAHFRIHYAITGTHMIYLWPNTTYLDGVTQACENSYAHYHGGVQHWDTPPSDASAGGGMGLIDCYVMDVGTGIYGYCEPEGSPSGGAPWDRTAFFVIDHDYTGFGYTDRLDPAKVTIAHEYHHAVQFGYTAAGGSWWMENTSTWQEDNVYDDINDNYSYLGCFFASPHLRLMDFNGCHEYGLFVWPEFMSLYYNDMDVVEEIWQRLKWDSSDELGEMENEFAERGSSLDDTFVKFGEWNYFTSVRDDGDHYTEGANYTQVAYTRSYSSYPQVGIHPQSVQMPDRLGTSYMRWIRDTGSSHNLLRVTLDGPETVAGFAVIAKEATGTESHVYPGIVDEFGDCVVEVPNWDQMVYAYSIVSIQNLSYDDQDYAISVETDNQSTAVGESETRVVMTAKNAPNPFYPATTIHYTLSQPSDVRVRIVDASGRLIQTLVNRHEEAGRHEILWTGNNASGEAVRPGIYFYQVQTDREELSKKMLMLR</sequence>
<name>A0A948W5R8_UNCEI</name>
<evidence type="ECO:0000313" key="3">
    <source>
        <dbReference type="EMBL" id="MBU2690310.1"/>
    </source>
</evidence>
<dbReference type="Proteomes" id="UP000777784">
    <property type="component" value="Unassembled WGS sequence"/>
</dbReference>
<evidence type="ECO:0000259" key="2">
    <source>
        <dbReference type="Pfam" id="PF13860"/>
    </source>
</evidence>
<dbReference type="InterPro" id="IPR026444">
    <property type="entry name" value="Secre_tail"/>
</dbReference>
<dbReference type="InterPro" id="IPR025965">
    <property type="entry name" value="FlgD/Vpr_Ig-like"/>
</dbReference>
<reference evidence="3" key="1">
    <citation type="submission" date="2021-05" db="EMBL/GenBank/DDBJ databases">
        <title>Energy efficiency and biological interactions define the core microbiome of deep oligotrophic groundwater.</title>
        <authorList>
            <person name="Mehrshad M."/>
            <person name="Lopez-Fernandez M."/>
            <person name="Bell E."/>
            <person name="Bernier-Latmani R."/>
            <person name="Bertilsson S."/>
            <person name="Dopson M."/>
        </authorList>
    </citation>
    <scope>NUCLEOTIDE SEQUENCE</scope>
    <source>
        <strain evidence="3">Modern_marine.mb.64</strain>
    </source>
</reference>
<dbReference type="NCBIfam" id="NF045524">
    <property type="entry name" value="MXAN_6640_HExxH"/>
    <property type="match status" value="1"/>
</dbReference>
<keyword evidence="1" id="KW-0732">Signal</keyword>
<proteinExistence type="predicted"/>
<feature type="signal peptide" evidence="1">
    <location>
        <begin position="1"/>
        <end position="21"/>
    </location>
</feature>
<dbReference type="Gene3D" id="2.60.40.4070">
    <property type="match status" value="1"/>
</dbReference>
<evidence type="ECO:0000256" key="1">
    <source>
        <dbReference type="SAM" id="SignalP"/>
    </source>
</evidence>
<dbReference type="Pfam" id="PF13860">
    <property type="entry name" value="FlgD_ig"/>
    <property type="match status" value="1"/>
</dbReference>
<gene>
    <name evidence="3" type="ORF">KJ970_05220</name>
</gene>
<dbReference type="AlphaFoldDB" id="A0A948W5R8"/>
<accession>A0A948W5R8</accession>
<protein>
    <submittedName>
        <fullName evidence="3">T9SS type A sorting domain-containing protein</fullName>
    </submittedName>
</protein>
<comment type="caution">
    <text evidence="3">The sequence shown here is derived from an EMBL/GenBank/DDBJ whole genome shotgun (WGS) entry which is preliminary data.</text>
</comment>
<feature type="chain" id="PRO_5037584195" evidence="1">
    <location>
        <begin position="22"/>
        <end position="592"/>
    </location>
</feature>
<organism evidence="3 4">
    <name type="scientific">Eiseniibacteriota bacterium</name>
    <dbReference type="NCBI Taxonomy" id="2212470"/>
    <lineage>
        <taxon>Bacteria</taxon>
        <taxon>Candidatus Eiseniibacteriota</taxon>
    </lineage>
</organism>
<evidence type="ECO:0000313" key="4">
    <source>
        <dbReference type="Proteomes" id="UP000777784"/>
    </source>
</evidence>
<dbReference type="NCBIfam" id="TIGR04183">
    <property type="entry name" value="Por_Secre_tail"/>
    <property type="match status" value="1"/>
</dbReference>